<feature type="compositionally biased region" description="Basic residues" evidence="1">
    <location>
        <begin position="109"/>
        <end position="125"/>
    </location>
</feature>
<proteinExistence type="predicted"/>
<sequence>MPRSDRRGDASTSPINAVRAEERGSAACFGTESVYRAVLAHGAGRPAPELSPRRWRPASDARRPTPGARRPALTARRPAPSAGRPAAELSARRGPGSASARRRSDGRRTRAGRARRASSRTGVRR</sequence>
<evidence type="ECO:0000256" key="1">
    <source>
        <dbReference type="SAM" id="MobiDB-lite"/>
    </source>
</evidence>
<dbReference type="AlphaFoldDB" id="A0A2T7WWX1"/>
<dbReference type="EMBL" id="QDFT01000002">
    <property type="protein sequence ID" value="PVE79335.1"/>
    <property type="molecule type" value="Genomic_DNA"/>
</dbReference>
<reference evidence="2 3" key="1">
    <citation type="submission" date="2018-04" db="EMBL/GenBank/DDBJ databases">
        <authorList>
            <person name="Go L.Y."/>
            <person name="Mitchell J.A."/>
        </authorList>
    </citation>
    <scope>NUCLEOTIDE SEQUENCE [LARGE SCALE GENOMIC DNA]</scope>
    <source>
        <strain evidence="2 3">TPD7010</strain>
    </source>
</reference>
<accession>A0A2T7WWX1</accession>
<feature type="region of interest" description="Disordered" evidence="1">
    <location>
        <begin position="42"/>
        <end position="125"/>
    </location>
</feature>
<comment type="caution">
    <text evidence="2">The sequence shown here is derived from an EMBL/GenBank/DDBJ whole genome shotgun (WGS) entry which is preliminary data.</text>
</comment>
<name>A0A2T7WWX1_MICTE</name>
<evidence type="ECO:0000313" key="2">
    <source>
        <dbReference type="EMBL" id="PVE79335.1"/>
    </source>
</evidence>
<gene>
    <name evidence="2" type="ORF">DC432_00825</name>
</gene>
<organism evidence="2 3">
    <name type="scientific">Microbacterium testaceum</name>
    <name type="common">Aureobacterium testaceum</name>
    <name type="synonym">Brevibacterium testaceum</name>
    <dbReference type="NCBI Taxonomy" id="2033"/>
    <lineage>
        <taxon>Bacteria</taxon>
        <taxon>Bacillati</taxon>
        <taxon>Actinomycetota</taxon>
        <taxon>Actinomycetes</taxon>
        <taxon>Micrococcales</taxon>
        <taxon>Microbacteriaceae</taxon>
        <taxon>Microbacterium</taxon>
    </lineage>
</organism>
<dbReference type="Proteomes" id="UP000244649">
    <property type="component" value="Unassembled WGS sequence"/>
</dbReference>
<protein>
    <submittedName>
        <fullName evidence="2">Uncharacterized protein</fullName>
    </submittedName>
</protein>
<feature type="region of interest" description="Disordered" evidence="1">
    <location>
        <begin position="1"/>
        <end position="23"/>
    </location>
</feature>
<evidence type="ECO:0000313" key="3">
    <source>
        <dbReference type="Proteomes" id="UP000244649"/>
    </source>
</evidence>
<feature type="compositionally biased region" description="Low complexity" evidence="1">
    <location>
        <begin position="64"/>
        <end position="99"/>
    </location>
</feature>